<feature type="region of interest" description="Disordered" evidence="1">
    <location>
        <begin position="1"/>
        <end position="74"/>
    </location>
</feature>
<evidence type="ECO:0000256" key="1">
    <source>
        <dbReference type="SAM" id="MobiDB-lite"/>
    </source>
</evidence>
<proteinExistence type="predicted"/>
<protein>
    <submittedName>
        <fullName evidence="2">Uncharacterized protein</fullName>
    </submittedName>
</protein>
<feature type="compositionally biased region" description="Polar residues" evidence="1">
    <location>
        <begin position="56"/>
        <end position="71"/>
    </location>
</feature>
<organism evidence="2">
    <name type="scientific">Photinus pyralis</name>
    <name type="common">Common eastern firefly</name>
    <name type="synonym">Lampyris pyralis</name>
    <dbReference type="NCBI Taxonomy" id="7054"/>
    <lineage>
        <taxon>Eukaryota</taxon>
        <taxon>Metazoa</taxon>
        <taxon>Ecdysozoa</taxon>
        <taxon>Arthropoda</taxon>
        <taxon>Hexapoda</taxon>
        <taxon>Insecta</taxon>
        <taxon>Pterygota</taxon>
        <taxon>Neoptera</taxon>
        <taxon>Endopterygota</taxon>
        <taxon>Coleoptera</taxon>
        <taxon>Polyphaga</taxon>
        <taxon>Elateriformia</taxon>
        <taxon>Elateroidea</taxon>
        <taxon>Lampyridae</taxon>
        <taxon>Lampyrinae</taxon>
        <taxon>Photinus</taxon>
    </lineage>
</organism>
<reference evidence="2" key="1">
    <citation type="journal article" date="2016" name="Sci. Rep.">
        <title>Molecular characterization of firefly nuptial gifts: a multi-omics approach sheds light on postcopulatory sexual selection.</title>
        <authorList>
            <person name="Al-Wathiqui N."/>
            <person name="Fallon T.R."/>
            <person name="South A."/>
            <person name="Weng J.K."/>
            <person name="Lewis S.M."/>
        </authorList>
    </citation>
    <scope>NUCLEOTIDE SEQUENCE</scope>
</reference>
<evidence type="ECO:0000313" key="2">
    <source>
        <dbReference type="EMBL" id="JAV56683.1"/>
    </source>
</evidence>
<accession>A0A1Y1K5J2</accession>
<dbReference type="AlphaFoldDB" id="A0A1Y1K5J2"/>
<sequence length="459" mass="50978">METQNPEPAAAGPSDRGFNSNRGRGGFRGRGGRQQQQTNAQSKPIQAKQPPAKSLPQPQKFTKNQEAAKTATTKEESIFSEAIFSSERVLKPATRENSFTPSCTAFTPLINDVYTAYKNEKRKPLTKEFPPELLRYYGACLFWMRTIGLKQVSGIAISHAEMRVYQALEDKTFHVPEPIFLALKSLGKTISKTGDTLVPTFPDLPTTRVDDIPGTLGVVDVANHNVYEELPVIGPTIEALRQRVSGDNPTNARAYGSILAPEGTTASVNLQGFARLSFCRREALATLHDLGIEEDVQFANIHNTGISYQIMNFVSEYLSTTEIFKLYNVSVLQMPDTGSTGQLIAARPEPTELLPETRAGNTYVAMQSMTAESAMMAGVSEAFGLNQFKENATEGEEWTRNTSWSAINFTQAHPPPPGYNANRNDRRNLPHRYLERVFYAAGDWNGDYRKMVVDRLVRQ</sequence>
<name>A0A1Y1K5J2_PHOPY</name>
<dbReference type="EMBL" id="GEZM01092003">
    <property type="protein sequence ID" value="JAV56683.1"/>
    <property type="molecule type" value="Transcribed_RNA"/>
</dbReference>